<comment type="caution">
    <text evidence="3">The sequence shown here is derived from an EMBL/GenBank/DDBJ whole genome shotgun (WGS) entry which is preliminary data.</text>
</comment>
<feature type="transmembrane region" description="Helical" evidence="1">
    <location>
        <begin position="58"/>
        <end position="74"/>
    </location>
</feature>
<keyword evidence="1" id="KW-1133">Transmembrane helix</keyword>
<dbReference type="Pfam" id="PF11992">
    <property type="entry name" value="TgpA_N"/>
    <property type="match status" value="1"/>
</dbReference>
<sequence>MSAAGLIPRNSLAWLLTAQVVVLLPHLPRLPWWVALLWVGCALWRVQIQRMRWHSPGILLKSAALVAILLGVFLTQGTLLGLDATVMFLLLLFMLKLLEMHNPRDALVVVYLGFFILATAFLFDQGIPLTLYQCGSLLVLVAALVGLQQSAGRNDPARALRIGGVMLLQAIPLLLVLFIFFPRLEPLWSVNMPGGSSKTGLSDTMSPADIANLARSPELAFRASFDGEIPPLSTLYWRALTLSRFDGRSWSQDRLLNNLPALPLDTSGESVEYRVVAGASGQHWVYSLRGATTDNPALRRMHDFNLQSIAPLNSTFGYRARSYVNVQMQAEPLSKLERARQLELPQQGDPRAREWAQALREQHPDDGDLVQAVLGYFNQQPFFYTLKPTPLGEHSNDEFLFDTRRGFCEHYAGAMTFVLRAAGIPSRIVAGYQGGEVNEQGGYVLVHQFDAHVWVEVWLAGRGWVSVDPTFQVAPERIEQGLEEAVRGEGSFLEDSYLSGSRYRGVTWLNDARLAWDNVNYQWQLRVLNFKGEEQMGLFRRWLGTADWQRVGMVVLGLAGGIMLLQAMWWLRPQRMNGSAQQRVWKRLDQRLARLRLQALPGEGPRAWQQRLQVALPAQRSVIDSFFDEFVRQSYAATDSASKADQQQLQQALRALFKVIPRKRPASASYLLQDGPLSSRDKSL</sequence>
<organism evidence="3">
    <name type="scientific">marine sediment metagenome</name>
    <dbReference type="NCBI Taxonomy" id="412755"/>
    <lineage>
        <taxon>unclassified sequences</taxon>
        <taxon>metagenomes</taxon>
        <taxon>ecological metagenomes</taxon>
    </lineage>
</organism>
<name>A0A0F9VVS3_9ZZZZ</name>
<feature type="domain" description="Transglutaminase-like" evidence="2">
    <location>
        <begin position="400"/>
        <end position="471"/>
    </location>
</feature>
<dbReference type="SUPFAM" id="SSF54001">
    <property type="entry name" value="Cysteine proteinases"/>
    <property type="match status" value="1"/>
</dbReference>
<dbReference type="InterPro" id="IPR038765">
    <property type="entry name" value="Papain-like_cys_pep_sf"/>
</dbReference>
<feature type="transmembrane region" description="Helical" evidence="1">
    <location>
        <begin position="159"/>
        <end position="181"/>
    </location>
</feature>
<protein>
    <recommendedName>
        <fullName evidence="2">Transglutaminase-like domain-containing protein</fullName>
    </recommendedName>
</protein>
<feature type="transmembrane region" description="Helical" evidence="1">
    <location>
        <begin position="105"/>
        <end position="123"/>
    </location>
</feature>
<evidence type="ECO:0000313" key="3">
    <source>
        <dbReference type="EMBL" id="KKO04073.1"/>
    </source>
</evidence>
<feature type="transmembrane region" description="Helical" evidence="1">
    <location>
        <begin position="129"/>
        <end position="147"/>
    </location>
</feature>
<dbReference type="InterPro" id="IPR021878">
    <property type="entry name" value="TgpA_N"/>
</dbReference>
<proteinExistence type="predicted"/>
<dbReference type="Gene3D" id="3.10.620.30">
    <property type="match status" value="1"/>
</dbReference>
<feature type="transmembrane region" description="Helical" evidence="1">
    <location>
        <begin position="551"/>
        <end position="571"/>
    </location>
</feature>
<dbReference type="PANTHER" id="PTHR42736:SF1">
    <property type="entry name" value="PROTEIN-GLUTAMINE GAMMA-GLUTAMYLTRANSFERASE"/>
    <property type="match status" value="1"/>
</dbReference>
<gene>
    <name evidence="3" type="ORF">LCGC14_0089670</name>
</gene>
<feature type="transmembrane region" description="Helical" evidence="1">
    <location>
        <begin position="80"/>
        <end position="98"/>
    </location>
</feature>
<reference evidence="3" key="1">
    <citation type="journal article" date="2015" name="Nature">
        <title>Complex archaea that bridge the gap between prokaryotes and eukaryotes.</title>
        <authorList>
            <person name="Spang A."/>
            <person name="Saw J.H."/>
            <person name="Jorgensen S.L."/>
            <person name="Zaremba-Niedzwiedzka K."/>
            <person name="Martijn J."/>
            <person name="Lind A.E."/>
            <person name="van Eijk R."/>
            <person name="Schleper C."/>
            <person name="Guy L."/>
            <person name="Ettema T.J."/>
        </authorList>
    </citation>
    <scope>NUCLEOTIDE SEQUENCE</scope>
</reference>
<dbReference type="AlphaFoldDB" id="A0A0F9VVS3"/>
<feature type="transmembrane region" description="Helical" evidence="1">
    <location>
        <begin position="30"/>
        <end position="46"/>
    </location>
</feature>
<dbReference type="InterPro" id="IPR002931">
    <property type="entry name" value="Transglutaminase-like"/>
</dbReference>
<dbReference type="InterPro" id="IPR052901">
    <property type="entry name" value="Bact_TGase-like"/>
</dbReference>
<dbReference type="Pfam" id="PF01841">
    <property type="entry name" value="Transglut_core"/>
    <property type="match status" value="1"/>
</dbReference>
<keyword evidence="1" id="KW-0472">Membrane</keyword>
<dbReference type="EMBL" id="LAZR01000024">
    <property type="protein sequence ID" value="KKO04073.1"/>
    <property type="molecule type" value="Genomic_DNA"/>
</dbReference>
<dbReference type="PANTHER" id="PTHR42736">
    <property type="entry name" value="PROTEIN-GLUTAMINE GAMMA-GLUTAMYLTRANSFERASE"/>
    <property type="match status" value="1"/>
</dbReference>
<evidence type="ECO:0000259" key="2">
    <source>
        <dbReference type="SMART" id="SM00460"/>
    </source>
</evidence>
<dbReference type="SMART" id="SM00460">
    <property type="entry name" value="TGc"/>
    <property type="match status" value="1"/>
</dbReference>
<accession>A0A0F9VVS3</accession>
<evidence type="ECO:0000256" key="1">
    <source>
        <dbReference type="SAM" id="Phobius"/>
    </source>
</evidence>
<keyword evidence="1" id="KW-0812">Transmembrane</keyword>